<feature type="non-terminal residue" evidence="2">
    <location>
        <position position="1"/>
    </location>
</feature>
<dbReference type="AlphaFoldDB" id="A0A6J4J3Y7"/>
<dbReference type="EMBL" id="CADCTF010000151">
    <property type="protein sequence ID" value="CAA9267198.1"/>
    <property type="molecule type" value="Genomic_DNA"/>
</dbReference>
<feature type="non-terminal residue" evidence="2">
    <location>
        <position position="171"/>
    </location>
</feature>
<proteinExistence type="predicted"/>
<gene>
    <name evidence="2" type="ORF">AVDCRST_MAG50-3214</name>
</gene>
<evidence type="ECO:0000256" key="1">
    <source>
        <dbReference type="SAM" id="MobiDB-lite"/>
    </source>
</evidence>
<name>A0A6J4J3Y7_9ACTN</name>
<accession>A0A6J4J3Y7</accession>
<reference evidence="2" key="1">
    <citation type="submission" date="2020-02" db="EMBL/GenBank/DDBJ databases">
        <authorList>
            <person name="Meier V. D."/>
        </authorList>
    </citation>
    <scope>NUCLEOTIDE SEQUENCE</scope>
    <source>
        <strain evidence="2">AVDCRST_MAG50</strain>
    </source>
</reference>
<feature type="compositionally biased region" description="Basic residues" evidence="1">
    <location>
        <begin position="68"/>
        <end position="79"/>
    </location>
</feature>
<feature type="region of interest" description="Disordered" evidence="1">
    <location>
        <begin position="110"/>
        <end position="171"/>
    </location>
</feature>
<protein>
    <submittedName>
        <fullName evidence="2">Uncharacterized protein</fullName>
    </submittedName>
</protein>
<evidence type="ECO:0000313" key="2">
    <source>
        <dbReference type="EMBL" id="CAA9267198.1"/>
    </source>
</evidence>
<feature type="region of interest" description="Disordered" evidence="1">
    <location>
        <begin position="1"/>
        <end position="95"/>
    </location>
</feature>
<sequence length="171" mass="17419">GHSGDARRARRGPRHGVGGAGADHAVRRPRGRGSACRVQGTERGGGASARRDAHRWSPPAPVGLHRSPGGRRALRRRRTGGTSPGTVARVGRSCGGRWAPALRALVVAAAGRPGSPPVGSAARRGRRDKVAVAAEQGGRSPDAGLDPSGVQGSSARVAPEPPGAHARQPRL</sequence>
<organism evidence="2">
    <name type="scientific">uncultured Acidimicrobiales bacterium</name>
    <dbReference type="NCBI Taxonomy" id="310071"/>
    <lineage>
        <taxon>Bacteria</taxon>
        <taxon>Bacillati</taxon>
        <taxon>Actinomycetota</taxon>
        <taxon>Acidimicrobiia</taxon>
        <taxon>Acidimicrobiales</taxon>
        <taxon>environmental samples</taxon>
    </lineage>
</organism>